<gene>
    <name evidence="7" type="ORF">D3H65_05780</name>
</gene>
<sequence length="209" mass="24781">MQIDDSQLQALRSGDEKIFTAIFNGYYLSLILHAQNMLKEKQEAGECVSDAFIALWNYRETIKSSTHLRNFLYQAVEWRCANANKSFMVRASHNKKYQLETLSQNLIIHQQHHGLWRPEIRRRLIKRLEQLPFNEKKVLELYLLEGRTEKEIAQILNKSTNNVQATKIQALKRLQWDWIMILVFATCLCLRLFRWTITISIIGRELFRA</sequence>
<evidence type="ECO:0000256" key="5">
    <source>
        <dbReference type="SAM" id="Phobius"/>
    </source>
</evidence>
<accession>A0A3B7MPM5</accession>
<dbReference type="Proteomes" id="UP000263900">
    <property type="component" value="Chromosome"/>
</dbReference>
<feature type="transmembrane region" description="Helical" evidence="5">
    <location>
        <begin position="176"/>
        <end position="193"/>
    </location>
</feature>
<keyword evidence="4" id="KW-0804">Transcription</keyword>
<comment type="similarity">
    <text evidence="1">Belongs to the sigma-70 factor family. ECF subfamily.</text>
</comment>
<dbReference type="InterPro" id="IPR013249">
    <property type="entry name" value="RNA_pol_sigma70_r4_t2"/>
</dbReference>
<keyword evidence="3" id="KW-0731">Sigma factor</keyword>
<dbReference type="InterPro" id="IPR013324">
    <property type="entry name" value="RNA_pol_sigma_r3/r4-like"/>
</dbReference>
<dbReference type="EMBL" id="CP032157">
    <property type="protein sequence ID" value="AXY73515.1"/>
    <property type="molecule type" value="Genomic_DNA"/>
</dbReference>
<dbReference type="OrthoDB" id="799938at2"/>
<dbReference type="InterPro" id="IPR013325">
    <property type="entry name" value="RNA_pol_sigma_r2"/>
</dbReference>
<dbReference type="PANTHER" id="PTHR43133">
    <property type="entry name" value="RNA POLYMERASE ECF-TYPE SIGMA FACTO"/>
    <property type="match status" value="1"/>
</dbReference>
<evidence type="ECO:0000256" key="1">
    <source>
        <dbReference type="ARBA" id="ARBA00010641"/>
    </source>
</evidence>
<organism evidence="7 8">
    <name type="scientific">Paraflavitalea soli</name>
    <dbReference type="NCBI Taxonomy" id="2315862"/>
    <lineage>
        <taxon>Bacteria</taxon>
        <taxon>Pseudomonadati</taxon>
        <taxon>Bacteroidota</taxon>
        <taxon>Chitinophagia</taxon>
        <taxon>Chitinophagales</taxon>
        <taxon>Chitinophagaceae</taxon>
        <taxon>Paraflavitalea</taxon>
    </lineage>
</organism>
<evidence type="ECO:0000259" key="6">
    <source>
        <dbReference type="Pfam" id="PF08281"/>
    </source>
</evidence>
<dbReference type="InterPro" id="IPR014284">
    <property type="entry name" value="RNA_pol_sigma-70_dom"/>
</dbReference>
<dbReference type="GO" id="GO:0016987">
    <property type="term" value="F:sigma factor activity"/>
    <property type="evidence" value="ECO:0007669"/>
    <property type="project" value="UniProtKB-KW"/>
</dbReference>
<evidence type="ECO:0000256" key="2">
    <source>
        <dbReference type="ARBA" id="ARBA00023015"/>
    </source>
</evidence>
<evidence type="ECO:0000313" key="7">
    <source>
        <dbReference type="EMBL" id="AXY73515.1"/>
    </source>
</evidence>
<dbReference type="RefSeq" id="WP_119049353.1">
    <property type="nucleotide sequence ID" value="NZ_CP032157.1"/>
</dbReference>
<dbReference type="GO" id="GO:0006352">
    <property type="term" value="P:DNA-templated transcription initiation"/>
    <property type="evidence" value="ECO:0007669"/>
    <property type="project" value="InterPro"/>
</dbReference>
<dbReference type="SUPFAM" id="SSF88946">
    <property type="entry name" value="Sigma2 domain of RNA polymerase sigma factors"/>
    <property type="match status" value="1"/>
</dbReference>
<protein>
    <submittedName>
        <fullName evidence="7">Sigma-70 family RNA polymerase sigma factor</fullName>
    </submittedName>
</protein>
<feature type="domain" description="RNA polymerase sigma factor 70 region 4 type 2" evidence="6">
    <location>
        <begin position="122"/>
        <end position="174"/>
    </location>
</feature>
<dbReference type="AlphaFoldDB" id="A0A3B7MPM5"/>
<keyword evidence="5" id="KW-0812">Transmembrane</keyword>
<dbReference type="Pfam" id="PF08281">
    <property type="entry name" value="Sigma70_r4_2"/>
    <property type="match status" value="1"/>
</dbReference>
<dbReference type="InterPro" id="IPR036388">
    <property type="entry name" value="WH-like_DNA-bd_sf"/>
</dbReference>
<dbReference type="PANTHER" id="PTHR43133:SF46">
    <property type="entry name" value="RNA POLYMERASE SIGMA-70 FACTOR ECF SUBFAMILY"/>
    <property type="match status" value="1"/>
</dbReference>
<proteinExistence type="inferred from homology"/>
<dbReference type="NCBIfam" id="TIGR02937">
    <property type="entry name" value="sigma70-ECF"/>
    <property type="match status" value="1"/>
</dbReference>
<name>A0A3B7MPM5_9BACT</name>
<dbReference type="Gene3D" id="1.10.1740.10">
    <property type="match status" value="1"/>
</dbReference>
<dbReference type="Gene3D" id="1.10.10.10">
    <property type="entry name" value="Winged helix-like DNA-binding domain superfamily/Winged helix DNA-binding domain"/>
    <property type="match status" value="1"/>
</dbReference>
<keyword evidence="5" id="KW-1133">Transmembrane helix</keyword>
<evidence type="ECO:0000313" key="8">
    <source>
        <dbReference type="Proteomes" id="UP000263900"/>
    </source>
</evidence>
<dbReference type="InterPro" id="IPR039425">
    <property type="entry name" value="RNA_pol_sigma-70-like"/>
</dbReference>
<evidence type="ECO:0000256" key="3">
    <source>
        <dbReference type="ARBA" id="ARBA00023082"/>
    </source>
</evidence>
<dbReference type="KEGG" id="pseg:D3H65_05780"/>
<reference evidence="7 8" key="1">
    <citation type="submission" date="2018-09" db="EMBL/GenBank/DDBJ databases">
        <title>Genome sequencing of strain 6GH32-13.</title>
        <authorList>
            <person name="Weon H.-Y."/>
            <person name="Heo J."/>
            <person name="Kwon S.-W."/>
        </authorList>
    </citation>
    <scope>NUCLEOTIDE SEQUENCE [LARGE SCALE GENOMIC DNA]</scope>
    <source>
        <strain evidence="7 8">5GH32-13</strain>
    </source>
</reference>
<dbReference type="CDD" id="cd06171">
    <property type="entry name" value="Sigma70_r4"/>
    <property type="match status" value="1"/>
</dbReference>
<evidence type="ECO:0000256" key="4">
    <source>
        <dbReference type="ARBA" id="ARBA00023163"/>
    </source>
</evidence>
<keyword evidence="2" id="KW-0805">Transcription regulation</keyword>
<keyword evidence="8" id="KW-1185">Reference proteome</keyword>
<dbReference type="SUPFAM" id="SSF88659">
    <property type="entry name" value="Sigma3 and sigma4 domains of RNA polymerase sigma factors"/>
    <property type="match status" value="1"/>
</dbReference>
<keyword evidence="5" id="KW-0472">Membrane</keyword>
<dbReference type="GO" id="GO:0003677">
    <property type="term" value="F:DNA binding"/>
    <property type="evidence" value="ECO:0007669"/>
    <property type="project" value="InterPro"/>
</dbReference>